<dbReference type="STRING" id="1349785.GCA_000509405_01347"/>
<dbReference type="InterPro" id="IPR050553">
    <property type="entry name" value="Thioredoxin_ResA/DsbE_sf"/>
</dbReference>
<dbReference type="GeneID" id="47722106"/>
<dbReference type="EMBL" id="LT634361">
    <property type="protein sequence ID" value="SFZ80403.1"/>
    <property type="molecule type" value="Genomic_DNA"/>
</dbReference>
<keyword evidence="3" id="KW-1185">Reference proteome</keyword>
<dbReference type="KEGG" id="tmar:MARIT_0508"/>
<dbReference type="GO" id="GO:0016491">
    <property type="term" value="F:oxidoreductase activity"/>
    <property type="evidence" value="ECO:0007669"/>
    <property type="project" value="InterPro"/>
</dbReference>
<gene>
    <name evidence="2" type="ORF">MARIT_0508</name>
</gene>
<evidence type="ECO:0000313" key="2">
    <source>
        <dbReference type="EMBL" id="SFZ80403.1"/>
    </source>
</evidence>
<evidence type="ECO:0000313" key="3">
    <source>
        <dbReference type="Proteomes" id="UP000231564"/>
    </source>
</evidence>
<protein>
    <recommendedName>
        <fullName evidence="1">Thioredoxin domain-containing protein</fullName>
    </recommendedName>
</protein>
<dbReference type="OrthoDB" id="9811352at2"/>
<dbReference type="PANTHER" id="PTHR42852">
    <property type="entry name" value="THIOL:DISULFIDE INTERCHANGE PROTEIN DSBE"/>
    <property type="match status" value="1"/>
</dbReference>
<sequence>MNTTTQKIFKAPEFDVKHWVDANGNKTKQLKLSDFNGTFKVLYCFQSWCPGCHSVGLPNLQKMVTELKDNKKVTFLAIQTVFEGFHANTYEKMLETQKKYDLKIPFGHDAGADNASRSNIMKNYQTGGTPWFIFIDQNENVVFADFHLNVDAAIEILKNVQ</sequence>
<dbReference type="Pfam" id="PF00578">
    <property type="entry name" value="AhpC-TSA"/>
    <property type="match status" value="1"/>
</dbReference>
<dbReference type="AlphaFoldDB" id="A0A2H1E6L3"/>
<dbReference type="PANTHER" id="PTHR42852:SF13">
    <property type="entry name" value="PROTEIN DIPZ"/>
    <property type="match status" value="1"/>
</dbReference>
<organism evidence="2 3">
    <name type="scientific">Tenacibaculum maritimum NCIMB 2154</name>
    <dbReference type="NCBI Taxonomy" id="1349785"/>
    <lineage>
        <taxon>Bacteria</taxon>
        <taxon>Pseudomonadati</taxon>
        <taxon>Bacteroidota</taxon>
        <taxon>Flavobacteriia</taxon>
        <taxon>Flavobacteriales</taxon>
        <taxon>Flavobacteriaceae</taxon>
        <taxon>Tenacibaculum</taxon>
    </lineage>
</organism>
<reference evidence="2 3" key="1">
    <citation type="submission" date="2016-11" db="EMBL/GenBank/DDBJ databases">
        <authorList>
            <person name="Jaros S."/>
            <person name="Januszkiewicz K."/>
            <person name="Wedrychowicz H."/>
        </authorList>
    </citation>
    <scope>NUCLEOTIDE SEQUENCE [LARGE SCALE GENOMIC DNA]</scope>
    <source>
        <strain evidence="2">NCIMB 2154T</strain>
    </source>
</reference>
<proteinExistence type="predicted"/>
<dbReference type="InterPro" id="IPR000866">
    <property type="entry name" value="AhpC/TSA"/>
</dbReference>
<dbReference type="InterPro" id="IPR036249">
    <property type="entry name" value="Thioredoxin-like_sf"/>
</dbReference>
<evidence type="ECO:0000259" key="1">
    <source>
        <dbReference type="PROSITE" id="PS51352"/>
    </source>
</evidence>
<dbReference type="Proteomes" id="UP000231564">
    <property type="component" value="Chromosome MARIT"/>
</dbReference>
<dbReference type="PROSITE" id="PS51352">
    <property type="entry name" value="THIOREDOXIN_2"/>
    <property type="match status" value="1"/>
</dbReference>
<dbReference type="GO" id="GO:0016209">
    <property type="term" value="F:antioxidant activity"/>
    <property type="evidence" value="ECO:0007669"/>
    <property type="project" value="InterPro"/>
</dbReference>
<name>A0A2H1E6L3_9FLAO</name>
<dbReference type="Gene3D" id="3.40.30.10">
    <property type="entry name" value="Glutaredoxin"/>
    <property type="match status" value="1"/>
</dbReference>
<dbReference type="InterPro" id="IPR013766">
    <property type="entry name" value="Thioredoxin_domain"/>
</dbReference>
<accession>A0A2H1E6L3</accession>
<dbReference type="RefSeq" id="WP_100210665.1">
    <property type="nucleotide sequence ID" value="NZ_CP138495.1"/>
</dbReference>
<feature type="domain" description="Thioredoxin" evidence="1">
    <location>
        <begin position="5"/>
        <end position="161"/>
    </location>
</feature>
<dbReference type="SUPFAM" id="SSF52833">
    <property type="entry name" value="Thioredoxin-like"/>
    <property type="match status" value="1"/>
</dbReference>